<dbReference type="RefSeq" id="WP_075072257.1">
    <property type="nucleotide sequence ID" value="NZ_DF967972.1"/>
</dbReference>
<dbReference type="EMBL" id="DF967972">
    <property type="protein sequence ID" value="GAP12867.1"/>
    <property type="molecule type" value="Genomic_DNA"/>
</dbReference>
<keyword evidence="2" id="KW-1185">Reference proteome</keyword>
<reference evidence="1" key="1">
    <citation type="submission" date="2015-07" db="EMBL/GenBank/DDBJ databases">
        <title>Draft Genome Sequences of Anaerolinea thermolimosa IMO-1, Bellilinea caldifistulae GOMI-1, Leptolinea tardivitalis YMTK-2, Levilinea saccharolytica KIBI-1,Longilinea arvoryzae KOME-1, Previously Described as Members of the Anaerolineaceae (Chloroflexi).</title>
        <authorList>
            <person name="Sekiguchi Y."/>
            <person name="Ohashi A."/>
            <person name="Matsuura N."/>
            <person name="Tourlousse M.D."/>
        </authorList>
    </citation>
    <scope>NUCLEOTIDE SEQUENCE [LARGE SCALE GENOMIC DNA]</scope>
    <source>
        <strain evidence="1">KOME-1</strain>
    </source>
</reference>
<accession>A0A0S7BEE0</accession>
<name>A0A0S7BEE0_9CHLR</name>
<dbReference type="Proteomes" id="UP000055060">
    <property type="component" value="Unassembled WGS sequence"/>
</dbReference>
<dbReference type="AlphaFoldDB" id="A0A0S7BEE0"/>
<gene>
    <name evidence="1" type="ORF">LARV_00607</name>
</gene>
<dbReference type="STRING" id="360412.LARV_00607"/>
<organism evidence="1">
    <name type="scientific">Longilinea arvoryzae</name>
    <dbReference type="NCBI Taxonomy" id="360412"/>
    <lineage>
        <taxon>Bacteria</taxon>
        <taxon>Bacillati</taxon>
        <taxon>Chloroflexota</taxon>
        <taxon>Anaerolineae</taxon>
        <taxon>Anaerolineales</taxon>
        <taxon>Anaerolineaceae</taxon>
        <taxon>Longilinea</taxon>
    </lineage>
</organism>
<proteinExistence type="predicted"/>
<protein>
    <submittedName>
        <fullName evidence="1">Predicted metal-binding, possibly nucleic acid-binding protein</fullName>
    </submittedName>
</protein>
<dbReference type="Pfam" id="PF02620">
    <property type="entry name" value="YceD"/>
    <property type="match status" value="1"/>
</dbReference>
<sequence>MNLRYPLRFNVGFLINQPVGTYREIPFEFEQLDLWDDLPASEFSGTARVSKTGQGILVEGDFQTVSTVECVRCLTEFKQPIHAQFQELFAFRSDQATDSGLVLPENGNIDLAPLVREYLLLEVPIKPICRPDCRGLCLECGANLNETTCPHQAQVVED</sequence>
<dbReference type="InterPro" id="IPR003772">
    <property type="entry name" value="YceD"/>
</dbReference>
<evidence type="ECO:0000313" key="1">
    <source>
        <dbReference type="EMBL" id="GAP12867.1"/>
    </source>
</evidence>
<dbReference type="PANTHER" id="PTHR34374:SF1">
    <property type="entry name" value="LARGE RIBOSOMAL RNA SUBUNIT ACCUMULATION PROTEIN YCED HOMOLOG 1, CHLOROPLASTIC"/>
    <property type="match status" value="1"/>
</dbReference>
<evidence type="ECO:0000313" key="2">
    <source>
        <dbReference type="Proteomes" id="UP000055060"/>
    </source>
</evidence>
<dbReference type="PANTHER" id="PTHR34374">
    <property type="entry name" value="LARGE RIBOSOMAL RNA SUBUNIT ACCUMULATION PROTEIN YCED HOMOLOG 1, CHLOROPLASTIC"/>
    <property type="match status" value="1"/>
</dbReference>